<keyword evidence="3" id="KW-0238">DNA-binding</keyword>
<dbReference type="RefSeq" id="WP_285436125.1">
    <property type="nucleotide sequence ID" value="NZ_JASJUS010000034.1"/>
</dbReference>
<dbReference type="PRINTS" id="PR00038">
    <property type="entry name" value="HTHLUXR"/>
</dbReference>
<comment type="caution">
    <text evidence="9">The sequence shown here is derived from an EMBL/GenBank/DDBJ whole genome shotgun (WGS) entry which is preliminary data.</text>
</comment>
<accession>A0ABT7J6N8</accession>
<dbReference type="InterPro" id="IPR000792">
    <property type="entry name" value="Tscrpt_reg_LuxR_C"/>
</dbReference>
<protein>
    <submittedName>
        <fullName evidence="9">Response regulator transcription factor</fullName>
    </submittedName>
</protein>
<evidence type="ECO:0000313" key="9">
    <source>
        <dbReference type="EMBL" id="MDL2080538.1"/>
    </source>
</evidence>
<dbReference type="InterPro" id="IPR001789">
    <property type="entry name" value="Sig_transdc_resp-reg_receiver"/>
</dbReference>
<dbReference type="CDD" id="cd06170">
    <property type="entry name" value="LuxR_C_like"/>
    <property type="match status" value="1"/>
</dbReference>
<dbReference type="PROSITE" id="PS50110">
    <property type="entry name" value="RESPONSE_REGULATORY"/>
    <property type="match status" value="1"/>
</dbReference>
<evidence type="ECO:0000259" key="7">
    <source>
        <dbReference type="PROSITE" id="PS50043"/>
    </source>
</evidence>
<keyword evidence="4" id="KW-0804">Transcription</keyword>
<dbReference type="PROSITE" id="PS00622">
    <property type="entry name" value="HTH_LUXR_1"/>
    <property type="match status" value="1"/>
</dbReference>
<dbReference type="Pfam" id="PF00196">
    <property type="entry name" value="GerE"/>
    <property type="match status" value="1"/>
</dbReference>
<dbReference type="InterPro" id="IPR058245">
    <property type="entry name" value="NreC/VraR/RcsB-like_REC"/>
</dbReference>
<evidence type="ECO:0000256" key="4">
    <source>
        <dbReference type="ARBA" id="ARBA00023163"/>
    </source>
</evidence>
<organism evidence="9 10">
    <name type="scientific">Streptomyces fuscus</name>
    <dbReference type="NCBI Taxonomy" id="3048495"/>
    <lineage>
        <taxon>Bacteria</taxon>
        <taxon>Bacillati</taxon>
        <taxon>Actinomycetota</taxon>
        <taxon>Actinomycetes</taxon>
        <taxon>Kitasatosporales</taxon>
        <taxon>Streptomycetaceae</taxon>
        <taxon>Streptomyces</taxon>
    </lineage>
</organism>
<feature type="region of interest" description="Disordered" evidence="6">
    <location>
        <begin position="211"/>
        <end position="238"/>
    </location>
</feature>
<feature type="modified residue" description="4-aspartylphosphate" evidence="5">
    <location>
        <position position="60"/>
    </location>
</feature>
<proteinExistence type="predicted"/>
<keyword evidence="1 5" id="KW-0597">Phosphoprotein</keyword>
<reference evidence="9 10" key="1">
    <citation type="submission" date="2023-05" db="EMBL/GenBank/DDBJ databases">
        <title>Streptomyces fuscus sp. nov., a brown-black pigment producing actinomyces isolated from dry sand of Sea duck farm.</title>
        <authorList>
            <person name="Xie J."/>
            <person name="Shen N."/>
        </authorList>
    </citation>
    <scope>NUCLEOTIDE SEQUENCE [LARGE SCALE GENOMIC DNA]</scope>
    <source>
        <strain evidence="9 10">GXMU-J15</strain>
    </source>
</reference>
<evidence type="ECO:0000256" key="1">
    <source>
        <dbReference type="ARBA" id="ARBA00022553"/>
    </source>
</evidence>
<dbReference type="PROSITE" id="PS50043">
    <property type="entry name" value="HTH_LUXR_2"/>
    <property type="match status" value="1"/>
</dbReference>
<feature type="domain" description="HTH luxR-type" evidence="7">
    <location>
        <begin position="151"/>
        <end position="216"/>
    </location>
</feature>
<gene>
    <name evidence="9" type="ORF">QNN03_29245</name>
</gene>
<dbReference type="InterPro" id="IPR016032">
    <property type="entry name" value="Sig_transdc_resp-reg_C-effctor"/>
</dbReference>
<dbReference type="SMART" id="SM00421">
    <property type="entry name" value="HTH_LUXR"/>
    <property type="match status" value="1"/>
</dbReference>
<dbReference type="InterPro" id="IPR011006">
    <property type="entry name" value="CheY-like_superfamily"/>
</dbReference>
<dbReference type="InterPro" id="IPR039420">
    <property type="entry name" value="WalR-like"/>
</dbReference>
<dbReference type="PANTHER" id="PTHR43214">
    <property type="entry name" value="TWO-COMPONENT RESPONSE REGULATOR"/>
    <property type="match status" value="1"/>
</dbReference>
<name>A0ABT7J6N8_9ACTN</name>
<dbReference type="Pfam" id="PF00072">
    <property type="entry name" value="Response_reg"/>
    <property type="match status" value="1"/>
</dbReference>
<evidence type="ECO:0000256" key="5">
    <source>
        <dbReference type="PROSITE-ProRule" id="PRU00169"/>
    </source>
</evidence>
<dbReference type="SMART" id="SM00448">
    <property type="entry name" value="REC"/>
    <property type="match status" value="1"/>
</dbReference>
<dbReference type="SUPFAM" id="SSF52172">
    <property type="entry name" value="CheY-like"/>
    <property type="match status" value="1"/>
</dbReference>
<dbReference type="SUPFAM" id="SSF46894">
    <property type="entry name" value="C-terminal effector domain of the bipartite response regulators"/>
    <property type="match status" value="1"/>
</dbReference>
<dbReference type="Proteomes" id="UP001241926">
    <property type="component" value="Unassembled WGS sequence"/>
</dbReference>
<dbReference type="CDD" id="cd17535">
    <property type="entry name" value="REC_NarL-like"/>
    <property type="match status" value="1"/>
</dbReference>
<dbReference type="Gene3D" id="3.40.50.2300">
    <property type="match status" value="1"/>
</dbReference>
<evidence type="ECO:0000256" key="6">
    <source>
        <dbReference type="SAM" id="MobiDB-lite"/>
    </source>
</evidence>
<evidence type="ECO:0000259" key="8">
    <source>
        <dbReference type="PROSITE" id="PS50110"/>
    </source>
</evidence>
<evidence type="ECO:0000313" key="10">
    <source>
        <dbReference type="Proteomes" id="UP001241926"/>
    </source>
</evidence>
<evidence type="ECO:0000256" key="3">
    <source>
        <dbReference type="ARBA" id="ARBA00023125"/>
    </source>
</evidence>
<keyword evidence="10" id="KW-1185">Reference proteome</keyword>
<feature type="domain" description="Response regulatory" evidence="8">
    <location>
        <begin position="9"/>
        <end position="125"/>
    </location>
</feature>
<dbReference type="EMBL" id="JASJUS010000034">
    <property type="protein sequence ID" value="MDL2080538.1"/>
    <property type="molecule type" value="Genomic_DNA"/>
</dbReference>
<keyword evidence="2" id="KW-0805">Transcription regulation</keyword>
<dbReference type="PANTHER" id="PTHR43214:SF24">
    <property type="entry name" value="TRANSCRIPTIONAL REGULATORY PROTEIN NARL-RELATED"/>
    <property type="match status" value="1"/>
</dbReference>
<sequence length="238" mass="24924">MSEGIGPVRVVIADDHPMFRYGLVAALSSSGDVEVVAETADGDGLLAAVDRTAPDVVVTDLAMPGLDGTAAIRALAARRPAPAVLVLTMHEDDEALFGALRAGARGYLLKDADSTEIARAVLAVAAGNAVYGRAVARRIADFFTGAHRDYAAQVFPELTEREREVLDLIALGLGNHQIAARLVLAEKTVRNHVSAILYKLQVSDRAAAVARARDAGLGGPPKRPDGLRPPGRPRSPGS</sequence>
<evidence type="ECO:0000256" key="2">
    <source>
        <dbReference type="ARBA" id="ARBA00023015"/>
    </source>
</evidence>